<protein>
    <submittedName>
        <fullName evidence="7">TetR family transcriptional regulator</fullName>
    </submittedName>
</protein>
<dbReference type="GO" id="GO:0003700">
    <property type="term" value="F:DNA-binding transcription factor activity"/>
    <property type="evidence" value="ECO:0007669"/>
    <property type="project" value="TreeGrafter"/>
</dbReference>
<name>A0A5D4SSK8_9BACI</name>
<dbReference type="Proteomes" id="UP000323732">
    <property type="component" value="Unassembled WGS sequence"/>
</dbReference>
<keyword evidence="1" id="KW-0678">Repressor</keyword>
<gene>
    <name evidence="7" type="ORF">FZD47_07385</name>
</gene>
<dbReference type="PANTHER" id="PTHR30055:SF226">
    <property type="entry name" value="HTH-TYPE TRANSCRIPTIONAL REGULATOR PKSA"/>
    <property type="match status" value="1"/>
</dbReference>
<sequence>MPKIVDHEQRKKRIVQATWQVILDKGVEGASVRNIAAEAGVSLGALRHYFSTQDELLVYAMKLVNENVINRVSEIALKDLPPREKVYQVLLEIVPTTDEKMAEMEVWFAFVAYSRQKEEFRILKQGIYTGIVQMMDFLKSHGELKDGQDHDLETEMLYSFIDGLALHSMLEPERLKPDRIEKTLRRYLDRILK</sequence>
<comment type="caution">
    <text evidence="7">The sequence shown here is derived from an EMBL/GenBank/DDBJ whole genome shotgun (WGS) entry which is preliminary data.</text>
</comment>
<feature type="DNA-binding region" description="H-T-H motif" evidence="5">
    <location>
        <begin position="31"/>
        <end position="50"/>
    </location>
</feature>
<dbReference type="InterPro" id="IPR023772">
    <property type="entry name" value="DNA-bd_HTH_TetR-type_CS"/>
</dbReference>
<dbReference type="SUPFAM" id="SSF48498">
    <property type="entry name" value="Tetracyclin repressor-like, C-terminal domain"/>
    <property type="match status" value="1"/>
</dbReference>
<keyword evidence="3 5" id="KW-0238">DNA-binding</keyword>
<dbReference type="InterPro" id="IPR050109">
    <property type="entry name" value="HTH-type_TetR-like_transc_reg"/>
</dbReference>
<accession>A0A5D4SSK8</accession>
<dbReference type="PANTHER" id="PTHR30055">
    <property type="entry name" value="HTH-TYPE TRANSCRIPTIONAL REGULATOR RUTR"/>
    <property type="match status" value="1"/>
</dbReference>
<proteinExistence type="predicted"/>
<dbReference type="InterPro" id="IPR036271">
    <property type="entry name" value="Tet_transcr_reg_TetR-rel_C_sf"/>
</dbReference>
<evidence type="ECO:0000256" key="3">
    <source>
        <dbReference type="ARBA" id="ARBA00023125"/>
    </source>
</evidence>
<dbReference type="InterPro" id="IPR001647">
    <property type="entry name" value="HTH_TetR"/>
</dbReference>
<evidence type="ECO:0000256" key="1">
    <source>
        <dbReference type="ARBA" id="ARBA00022491"/>
    </source>
</evidence>
<evidence type="ECO:0000256" key="2">
    <source>
        <dbReference type="ARBA" id="ARBA00023015"/>
    </source>
</evidence>
<dbReference type="GO" id="GO:0000976">
    <property type="term" value="F:transcription cis-regulatory region binding"/>
    <property type="evidence" value="ECO:0007669"/>
    <property type="project" value="TreeGrafter"/>
</dbReference>
<dbReference type="Pfam" id="PF13977">
    <property type="entry name" value="TetR_C_6"/>
    <property type="match status" value="1"/>
</dbReference>
<dbReference type="InterPro" id="IPR009057">
    <property type="entry name" value="Homeodomain-like_sf"/>
</dbReference>
<dbReference type="SUPFAM" id="SSF46689">
    <property type="entry name" value="Homeodomain-like"/>
    <property type="match status" value="1"/>
</dbReference>
<dbReference type="RefSeq" id="WP_009793694.1">
    <property type="nucleotide sequence ID" value="NZ_JAIVAO010000005.1"/>
</dbReference>
<evidence type="ECO:0000256" key="4">
    <source>
        <dbReference type="ARBA" id="ARBA00023163"/>
    </source>
</evidence>
<dbReference type="PRINTS" id="PR00455">
    <property type="entry name" value="HTHTETR"/>
</dbReference>
<evidence type="ECO:0000313" key="8">
    <source>
        <dbReference type="Proteomes" id="UP000323732"/>
    </source>
</evidence>
<dbReference type="PROSITE" id="PS50977">
    <property type="entry name" value="HTH_TETR_2"/>
    <property type="match status" value="1"/>
</dbReference>
<dbReference type="Gene3D" id="1.10.357.10">
    <property type="entry name" value="Tetracycline Repressor, domain 2"/>
    <property type="match status" value="1"/>
</dbReference>
<dbReference type="PROSITE" id="PS01081">
    <property type="entry name" value="HTH_TETR_1"/>
    <property type="match status" value="1"/>
</dbReference>
<dbReference type="InterPro" id="IPR039538">
    <property type="entry name" value="BetI_C"/>
</dbReference>
<evidence type="ECO:0000256" key="5">
    <source>
        <dbReference type="PROSITE-ProRule" id="PRU00335"/>
    </source>
</evidence>
<dbReference type="AlphaFoldDB" id="A0A5D4SSK8"/>
<dbReference type="Pfam" id="PF00440">
    <property type="entry name" value="TetR_N"/>
    <property type="match status" value="1"/>
</dbReference>
<keyword evidence="2" id="KW-0805">Transcription regulation</keyword>
<feature type="domain" description="HTH tetR-type" evidence="6">
    <location>
        <begin position="8"/>
        <end position="68"/>
    </location>
</feature>
<dbReference type="EMBL" id="VTES01000002">
    <property type="protein sequence ID" value="TYS65152.1"/>
    <property type="molecule type" value="Genomic_DNA"/>
</dbReference>
<organism evidence="7 8">
    <name type="scientific">Bacillus infantis</name>
    <dbReference type="NCBI Taxonomy" id="324767"/>
    <lineage>
        <taxon>Bacteria</taxon>
        <taxon>Bacillati</taxon>
        <taxon>Bacillota</taxon>
        <taxon>Bacilli</taxon>
        <taxon>Bacillales</taxon>
        <taxon>Bacillaceae</taxon>
        <taxon>Bacillus</taxon>
    </lineage>
</organism>
<evidence type="ECO:0000259" key="6">
    <source>
        <dbReference type="PROSITE" id="PS50977"/>
    </source>
</evidence>
<keyword evidence="4" id="KW-0804">Transcription</keyword>
<evidence type="ECO:0000313" key="7">
    <source>
        <dbReference type="EMBL" id="TYS65152.1"/>
    </source>
</evidence>
<reference evidence="7 8" key="1">
    <citation type="submission" date="2019-08" db="EMBL/GenBank/DDBJ databases">
        <title>Bacillus genomes from the desert of Cuatro Cienegas, Coahuila.</title>
        <authorList>
            <person name="Olmedo-Alvarez G."/>
        </authorList>
    </citation>
    <scope>NUCLEOTIDE SEQUENCE [LARGE SCALE GENOMIC DNA]</scope>
    <source>
        <strain evidence="7 8">CH37_1T</strain>
    </source>
</reference>